<sequence>MNKFVLILAGVATLATGAFAICCPSFSSAYAQTEAATTEITASFTIGNMTCATCPISVKKAMKRVDGVKAVDIDFGSKIATVVYDPQKTSATQIAAASTGVGYPASEVKN</sequence>
<feature type="signal peptide" evidence="2">
    <location>
        <begin position="1"/>
        <end position="20"/>
    </location>
</feature>
<dbReference type="RefSeq" id="WP_233354124.1">
    <property type="nucleotide sequence ID" value="NZ_BMZH01000010.1"/>
</dbReference>
<reference evidence="4" key="1">
    <citation type="journal article" date="2014" name="Int. J. Syst. Evol. Microbiol.">
        <title>Complete genome sequence of Corynebacterium casei LMG S-19264T (=DSM 44701T), isolated from a smear-ripened cheese.</title>
        <authorList>
            <consortium name="US DOE Joint Genome Institute (JGI-PGF)"/>
            <person name="Walter F."/>
            <person name="Albersmeier A."/>
            <person name="Kalinowski J."/>
            <person name="Ruckert C."/>
        </authorList>
    </citation>
    <scope>NUCLEOTIDE SEQUENCE</scope>
    <source>
        <strain evidence="4">KCTC 32513</strain>
    </source>
</reference>
<gene>
    <name evidence="4" type="ORF">GCM10009069_22840</name>
</gene>
<evidence type="ECO:0000313" key="4">
    <source>
        <dbReference type="EMBL" id="GHA99487.1"/>
    </source>
</evidence>
<dbReference type="Pfam" id="PF00403">
    <property type="entry name" value="HMA"/>
    <property type="match status" value="1"/>
</dbReference>
<dbReference type="InterPro" id="IPR001802">
    <property type="entry name" value="MerP/CopZ"/>
</dbReference>
<evidence type="ECO:0000256" key="2">
    <source>
        <dbReference type="SAM" id="SignalP"/>
    </source>
</evidence>
<evidence type="ECO:0000259" key="3">
    <source>
        <dbReference type="PROSITE" id="PS50846"/>
    </source>
</evidence>
<evidence type="ECO:0000256" key="1">
    <source>
        <dbReference type="ARBA" id="ARBA00022723"/>
    </source>
</evidence>
<keyword evidence="1" id="KW-0479">Metal-binding</keyword>
<protein>
    <recommendedName>
        <fullName evidence="3">HMA domain-containing protein</fullName>
    </recommendedName>
</protein>
<dbReference type="EMBL" id="BMZH01000010">
    <property type="protein sequence ID" value="GHA99487.1"/>
    <property type="molecule type" value="Genomic_DNA"/>
</dbReference>
<dbReference type="GO" id="GO:0046872">
    <property type="term" value="F:metal ion binding"/>
    <property type="evidence" value="ECO:0007669"/>
    <property type="project" value="UniProtKB-KW"/>
</dbReference>
<accession>A0A8J3CR34</accession>
<name>A0A8J3CR34_9PROT</name>
<dbReference type="InterPro" id="IPR036163">
    <property type="entry name" value="HMA_dom_sf"/>
</dbReference>
<comment type="caution">
    <text evidence="4">The sequence shown here is derived from an EMBL/GenBank/DDBJ whole genome shotgun (WGS) entry which is preliminary data.</text>
</comment>
<reference evidence="4" key="2">
    <citation type="submission" date="2020-09" db="EMBL/GenBank/DDBJ databases">
        <authorList>
            <person name="Sun Q."/>
            <person name="Kim S."/>
        </authorList>
    </citation>
    <scope>NUCLEOTIDE SEQUENCE</scope>
    <source>
        <strain evidence="4">KCTC 32513</strain>
    </source>
</reference>
<keyword evidence="2" id="KW-0732">Signal</keyword>
<dbReference type="Gene3D" id="3.30.70.100">
    <property type="match status" value="1"/>
</dbReference>
<organism evidence="4 5">
    <name type="scientific">Algimonas arctica</name>
    <dbReference type="NCBI Taxonomy" id="1479486"/>
    <lineage>
        <taxon>Bacteria</taxon>
        <taxon>Pseudomonadati</taxon>
        <taxon>Pseudomonadota</taxon>
        <taxon>Alphaproteobacteria</taxon>
        <taxon>Maricaulales</taxon>
        <taxon>Robiginitomaculaceae</taxon>
        <taxon>Algimonas</taxon>
    </lineage>
</organism>
<dbReference type="PROSITE" id="PS50846">
    <property type="entry name" value="HMA_2"/>
    <property type="match status" value="1"/>
</dbReference>
<dbReference type="InterPro" id="IPR006121">
    <property type="entry name" value="HMA_dom"/>
</dbReference>
<dbReference type="FunFam" id="3.30.70.100:FF:000001">
    <property type="entry name" value="ATPase copper transporting beta"/>
    <property type="match status" value="1"/>
</dbReference>
<proteinExistence type="predicted"/>
<feature type="chain" id="PRO_5035234633" description="HMA domain-containing protein" evidence="2">
    <location>
        <begin position="21"/>
        <end position="110"/>
    </location>
</feature>
<keyword evidence="5" id="KW-1185">Reference proteome</keyword>
<dbReference type="AlphaFoldDB" id="A0A8J3CR34"/>
<dbReference type="CDD" id="cd00371">
    <property type="entry name" value="HMA"/>
    <property type="match status" value="1"/>
</dbReference>
<evidence type="ECO:0000313" key="5">
    <source>
        <dbReference type="Proteomes" id="UP000634004"/>
    </source>
</evidence>
<feature type="domain" description="HMA" evidence="3">
    <location>
        <begin position="40"/>
        <end position="106"/>
    </location>
</feature>
<dbReference type="SUPFAM" id="SSF55008">
    <property type="entry name" value="HMA, heavy metal-associated domain"/>
    <property type="match status" value="1"/>
</dbReference>
<dbReference type="PRINTS" id="PR00946">
    <property type="entry name" value="HGSCAVENGER"/>
</dbReference>
<dbReference type="Proteomes" id="UP000634004">
    <property type="component" value="Unassembled WGS sequence"/>
</dbReference>